<evidence type="ECO:0000256" key="1">
    <source>
        <dbReference type="SAM" id="SignalP"/>
    </source>
</evidence>
<proteinExistence type="predicted"/>
<feature type="signal peptide" evidence="1">
    <location>
        <begin position="1"/>
        <end position="24"/>
    </location>
</feature>
<dbReference type="AlphaFoldDB" id="V4KNK8"/>
<dbReference type="Gramene" id="ESQ28918">
    <property type="protein sequence ID" value="ESQ28918"/>
    <property type="gene ID" value="EUTSA_v10023783mg"/>
</dbReference>
<reference evidence="2 3" key="1">
    <citation type="journal article" date="2013" name="Front. Plant Sci.">
        <title>The Reference Genome of the Halophytic Plant Eutrema salsugineum.</title>
        <authorList>
            <person name="Yang R."/>
            <person name="Jarvis D.E."/>
            <person name="Chen H."/>
            <person name="Beilstein M.A."/>
            <person name="Grimwood J."/>
            <person name="Jenkins J."/>
            <person name="Shu S."/>
            <person name="Prochnik S."/>
            <person name="Xin M."/>
            <person name="Ma C."/>
            <person name="Schmutz J."/>
            <person name="Wing R.A."/>
            <person name="Mitchell-Olds T."/>
            <person name="Schumaker K.S."/>
            <person name="Wang X."/>
        </authorList>
    </citation>
    <scope>NUCLEOTIDE SEQUENCE [LARGE SCALE GENOMIC DNA]</scope>
</reference>
<sequence length="83" mass="9407">MKMAITLKPLVVFVFICFFVTSYAHSHTKIVPGPGDGREQKLICFDPKPCQKGGSPACNGWCRRHWFCPGLCTVNRCCCYFQM</sequence>
<accession>V4KNK8</accession>
<evidence type="ECO:0000313" key="3">
    <source>
        <dbReference type="Proteomes" id="UP000030689"/>
    </source>
</evidence>
<keyword evidence="3" id="KW-1185">Reference proteome</keyword>
<feature type="chain" id="PRO_5004721013" description="Knottin scorpion toxin-like domain-containing protein" evidence="1">
    <location>
        <begin position="25"/>
        <end position="83"/>
    </location>
</feature>
<evidence type="ECO:0000313" key="2">
    <source>
        <dbReference type="EMBL" id="ESQ28918.1"/>
    </source>
</evidence>
<evidence type="ECO:0008006" key="4">
    <source>
        <dbReference type="Google" id="ProtNLM"/>
    </source>
</evidence>
<dbReference type="Proteomes" id="UP000030689">
    <property type="component" value="Unassembled WGS sequence"/>
</dbReference>
<name>V4KNK8_EUTSA</name>
<dbReference type="EMBL" id="KI517881">
    <property type="protein sequence ID" value="ESQ28918.1"/>
    <property type="molecule type" value="Genomic_DNA"/>
</dbReference>
<dbReference type="KEGG" id="eus:EUTSA_v10023783mg"/>
<gene>
    <name evidence="2" type="ORF">EUTSA_v10023783mg</name>
</gene>
<organism evidence="2 3">
    <name type="scientific">Eutrema salsugineum</name>
    <name type="common">Saltwater cress</name>
    <name type="synonym">Sisymbrium salsugineum</name>
    <dbReference type="NCBI Taxonomy" id="72664"/>
    <lineage>
        <taxon>Eukaryota</taxon>
        <taxon>Viridiplantae</taxon>
        <taxon>Streptophyta</taxon>
        <taxon>Embryophyta</taxon>
        <taxon>Tracheophyta</taxon>
        <taxon>Spermatophyta</taxon>
        <taxon>Magnoliopsida</taxon>
        <taxon>eudicotyledons</taxon>
        <taxon>Gunneridae</taxon>
        <taxon>Pentapetalae</taxon>
        <taxon>rosids</taxon>
        <taxon>malvids</taxon>
        <taxon>Brassicales</taxon>
        <taxon>Brassicaceae</taxon>
        <taxon>Eutremeae</taxon>
        <taxon>Eutrema</taxon>
    </lineage>
</organism>
<protein>
    <recommendedName>
        <fullName evidence="4">Knottin scorpion toxin-like domain-containing protein</fullName>
    </recommendedName>
</protein>
<dbReference type="OMA" id="HCHSTIA"/>
<keyword evidence="1" id="KW-0732">Signal</keyword>